<reference evidence="3 4" key="1">
    <citation type="journal article" date="2019" name="Nat. Plants">
        <title>Genome sequencing of Musa balbisiana reveals subgenome evolution and function divergence in polyploid bananas.</title>
        <authorList>
            <person name="Yao X."/>
        </authorList>
    </citation>
    <scope>NUCLEOTIDE SEQUENCE [LARGE SCALE GENOMIC DNA]</scope>
    <source>
        <strain evidence="4">cv. DH-PKW</strain>
        <tissue evidence="3">Leaves</tissue>
    </source>
</reference>
<keyword evidence="4" id="KW-1185">Reference proteome</keyword>
<dbReference type="Proteomes" id="UP000317650">
    <property type="component" value="Chromosome 1"/>
</dbReference>
<evidence type="ECO:0000256" key="1">
    <source>
        <dbReference type="SAM" id="MobiDB-lite"/>
    </source>
</evidence>
<organism evidence="3 4">
    <name type="scientific">Musa balbisiana</name>
    <name type="common">Banana</name>
    <dbReference type="NCBI Taxonomy" id="52838"/>
    <lineage>
        <taxon>Eukaryota</taxon>
        <taxon>Viridiplantae</taxon>
        <taxon>Streptophyta</taxon>
        <taxon>Embryophyta</taxon>
        <taxon>Tracheophyta</taxon>
        <taxon>Spermatophyta</taxon>
        <taxon>Magnoliopsida</taxon>
        <taxon>Liliopsida</taxon>
        <taxon>Zingiberales</taxon>
        <taxon>Musaceae</taxon>
        <taxon>Musa</taxon>
    </lineage>
</organism>
<gene>
    <name evidence="3" type="ORF">C4D60_Mb01t05010</name>
</gene>
<dbReference type="AlphaFoldDB" id="A0A4S8JLZ0"/>
<name>A0A4S8JLZ0_MUSBA</name>
<protein>
    <recommendedName>
        <fullName evidence="2">DUF7796 domain-containing protein</fullName>
    </recommendedName>
</protein>
<dbReference type="EMBL" id="PYDT01000004">
    <property type="protein sequence ID" value="THU62424.1"/>
    <property type="molecule type" value="Genomic_DNA"/>
</dbReference>
<dbReference type="PANTHER" id="PTHR35112:SF1">
    <property type="entry name" value="RING_FYVE_PHD ZINC FINGER SUPERFAMILY PROTEIN"/>
    <property type="match status" value="1"/>
</dbReference>
<accession>A0A4S8JLZ0</accession>
<dbReference type="Pfam" id="PF25072">
    <property type="entry name" value="DUF7796"/>
    <property type="match status" value="1"/>
</dbReference>
<sequence>MGNGDHHRNQIAAAAAHASKWTERRPVLALLSALLLLAGLLALSCSRGAPPFSLSPLRSLSLFRPGEPLRSSSDGDTAPMTEEGRRKRELDRSRIAICLVGGARRFELTGPSIIRYLLDDFPNADLFLHTPLDKDSYKLSLLKAAPRIAAVRIFTQRPIPATESQERVLTANGSPNGIQGLLQYFDLVEGCLTMIKSHESKRNFTYDWIVRTRVDGYWSSPVDVKAFRKGAYVVPSGSRFGGLNDRFGIGDRATSEFALSRLSLIPRLDAAGCRQLNSESAFKAQLAISKVRCEEISVPFCVMSDRRYGFPPSRYGVPVAAMRSKGPLSGAKCRPCEPVCTGQCAAEVGAVLDRGWSWTEWRNDSMQMCDASDGWAPGWANMFDQFAGPELAAARNRVVALDMATCVDDLETMRKKAGKWDAPPADEICKLGELLTRTNSTVL</sequence>
<feature type="domain" description="DUF7796" evidence="2">
    <location>
        <begin position="91"/>
        <end position="432"/>
    </location>
</feature>
<proteinExistence type="predicted"/>
<feature type="region of interest" description="Disordered" evidence="1">
    <location>
        <begin position="65"/>
        <end position="87"/>
    </location>
</feature>
<dbReference type="PANTHER" id="PTHR35112">
    <property type="entry name" value="OS08G0360500 PROTEIN"/>
    <property type="match status" value="1"/>
</dbReference>
<dbReference type="InterPro" id="IPR056698">
    <property type="entry name" value="DUF7796"/>
</dbReference>
<comment type="caution">
    <text evidence="3">The sequence shown here is derived from an EMBL/GenBank/DDBJ whole genome shotgun (WGS) entry which is preliminary data.</text>
</comment>
<evidence type="ECO:0000313" key="3">
    <source>
        <dbReference type="EMBL" id="THU62424.1"/>
    </source>
</evidence>
<evidence type="ECO:0000313" key="4">
    <source>
        <dbReference type="Proteomes" id="UP000317650"/>
    </source>
</evidence>
<evidence type="ECO:0000259" key="2">
    <source>
        <dbReference type="Pfam" id="PF25072"/>
    </source>
</evidence>